<comment type="subcellular location">
    <subcellularLocation>
        <location evidence="1">Cell membrane</location>
        <topology evidence="1">Multi-pass membrane protein</topology>
    </subcellularLocation>
</comment>
<dbReference type="Proteomes" id="UP000603865">
    <property type="component" value="Unassembled WGS sequence"/>
</dbReference>
<keyword evidence="14" id="KW-1185">Reference proteome</keyword>
<keyword evidence="6 8" id="KW-0129">CBS domain</keyword>
<dbReference type="Pfam" id="PF01595">
    <property type="entry name" value="CNNM"/>
    <property type="match status" value="1"/>
</dbReference>
<feature type="transmembrane region" description="Helical" evidence="10">
    <location>
        <begin position="12"/>
        <end position="34"/>
    </location>
</feature>
<evidence type="ECO:0000256" key="5">
    <source>
        <dbReference type="ARBA" id="ARBA00022989"/>
    </source>
</evidence>
<gene>
    <name evidence="13" type="ORF">GCM10008957_05810</name>
</gene>
<dbReference type="SUPFAM" id="SSF54631">
    <property type="entry name" value="CBS-domain pair"/>
    <property type="match status" value="1"/>
</dbReference>
<dbReference type="SUPFAM" id="SSF56176">
    <property type="entry name" value="FAD-binding/transporter-associated domain-like"/>
    <property type="match status" value="1"/>
</dbReference>
<dbReference type="PROSITE" id="PS51846">
    <property type="entry name" value="CNNM"/>
    <property type="match status" value="1"/>
</dbReference>
<dbReference type="CDD" id="cd04590">
    <property type="entry name" value="CBS_pair_CorC_HlyC_assoc"/>
    <property type="match status" value="1"/>
</dbReference>
<feature type="domain" description="CNNM transmembrane" evidence="12">
    <location>
        <begin position="5"/>
        <end position="208"/>
    </location>
</feature>
<dbReference type="AlphaFoldDB" id="A0A918BZ82"/>
<dbReference type="SMART" id="SM00116">
    <property type="entry name" value="CBS"/>
    <property type="match status" value="2"/>
</dbReference>
<dbReference type="InterPro" id="IPR046342">
    <property type="entry name" value="CBS_dom_sf"/>
</dbReference>
<dbReference type="PROSITE" id="PS51371">
    <property type="entry name" value="CBS"/>
    <property type="match status" value="2"/>
</dbReference>
<dbReference type="Pfam" id="PF00571">
    <property type="entry name" value="CBS"/>
    <property type="match status" value="2"/>
</dbReference>
<dbReference type="InterPro" id="IPR005170">
    <property type="entry name" value="Transptr-assoc_dom"/>
</dbReference>
<reference evidence="13" key="1">
    <citation type="journal article" date="2014" name="Int. J. Syst. Evol. Microbiol.">
        <title>Complete genome sequence of Corynebacterium casei LMG S-19264T (=DSM 44701T), isolated from a smear-ripened cheese.</title>
        <authorList>
            <consortium name="US DOE Joint Genome Institute (JGI-PGF)"/>
            <person name="Walter F."/>
            <person name="Albersmeier A."/>
            <person name="Kalinowski J."/>
            <person name="Ruckert C."/>
        </authorList>
    </citation>
    <scope>NUCLEOTIDE SEQUENCE</scope>
    <source>
        <strain evidence="13">JCM 31311</strain>
    </source>
</reference>
<dbReference type="InterPro" id="IPR044751">
    <property type="entry name" value="Ion_transp-like_CBS"/>
</dbReference>
<evidence type="ECO:0000256" key="8">
    <source>
        <dbReference type="PROSITE-ProRule" id="PRU00703"/>
    </source>
</evidence>
<evidence type="ECO:0000256" key="4">
    <source>
        <dbReference type="ARBA" id="ARBA00022737"/>
    </source>
</evidence>
<accession>A0A918BZ82</accession>
<dbReference type="EMBL" id="BMQL01000002">
    <property type="protein sequence ID" value="GGQ96396.1"/>
    <property type="molecule type" value="Genomic_DNA"/>
</dbReference>
<dbReference type="InterPro" id="IPR051676">
    <property type="entry name" value="UPF0053_domain"/>
</dbReference>
<dbReference type="PANTHER" id="PTHR43099">
    <property type="entry name" value="UPF0053 PROTEIN YRKA"/>
    <property type="match status" value="1"/>
</dbReference>
<evidence type="ECO:0000259" key="12">
    <source>
        <dbReference type="PROSITE" id="PS51846"/>
    </source>
</evidence>
<evidence type="ECO:0000256" key="10">
    <source>
        <dbReference type="SAM" id="Phobius"/>
    </source>
</evidence>
<feature type="transmembrane region" description="Helical" evidence="10">
    <location>
        <begin position="108"/>
        <end position="129"/>
    </location>
</feature>
<proteinExistence type="predicted"/>
<evidence type="ECO:0000313" key="13">
    <source>
        <dbReference type="EMBL" id="GGQ96396.1"/>
    </source>
</evidence>
<feature type="domain" description="CBS" evidence="11">
    <location>
        <begin position="227"/>
        <end position="288"/>
    </location>
</feature>
<comment type="caution">
    <text evidence="13">The sequence shown here is derived from an EMBL/GenBank/DDBJ whole genome shotgun (WGS) entry which is preliminary data.</text>
</comment>
<keyword evidence="7 9" id="KW-0472">Membrane</keyword>
<feature type="domain" description="CBS" evidence="11">
    <location>
        <begin position="291"/>
        <end position="348"/>
    </location>
</feature>
<organism evidence="13 14">
    <name type="scientific">Deinococcus ruber</name>
    <dbReference type="NCBI Taxonomy" id="1848197"/>
    <lineage>
        <taxon>Bacteria</taxon>
        <taxon>Thermotogati</taxon>
        <taxon>Deinococcota</taxon>
        <taxon>Deinococci</taxon>
        <taxon>Deinococcales</taxon>
        <taxon>Deinococcaceae</taxon>
        <taxon>Deinococcus</taxon>
    </lineage>
</organism>
<dbReference type="Pfam" id="PF03471">
    <property type="entry name" value="CorC_HlyC"/>
    <property type="match status" value="1"/>
</dbReference>
<sequence>MERASQMNDYIGVLALAFLVLFNGFFVAVEYALVSVRHTRIDQLASEGSRAAQTVQKVLGRLDRYIAAVQLGVSMMSMLIGFIAEPAIEHLAHPVFTAIGTPANWIKPLSFTLAFVLSTTLHIVFGELFPKSAALQRSEQVAMAFTPPLVAFTAVFGPVISLLNAFGRGVLKLFGFKAVAGHHTAHSEEEIRMIVSASSQEGVLENDEKELLYNVFDLSDTMVKSVMTPRMEMIVVESAAPLRRLLELNTEHGYSRVPVYQDTPDNVVGVAHTSDVLRHLEELDQITVAELMRPTFYVPEGMRINDLLKKMQSRKSHMAVVVDELGGTSGLVTLEDALEEIVGEIYDEDDEEDEALIEVLGEGLYLMDASLDVDEVETRLGTTLDDEEDEGDFDTLAGFVTHHFGDIPEAGQSFMHGGWCFTVEEADERRVSKVRVERMPEMILGENEAEALHETT</sequence>
<dbReference type="Gene3D" id="3.10.580.10">
    <property type="entry name" value="CBS-domain"/>
    <property type="match status" value="1"/>
</dbReference>
<evidence type="ECO:0000313" key="14">
    <source>
        <dbReference type="Proteomes" id="UP000603865"/>
    </source>
</evidence>
<dbReference type="FunFam" id="3.10.580.10:FF:000002">
    <property type="entry name" value="Magnesium/cobalt efflux protein CorC"/>
    <property type="match status" value="1"/>
</dbReference>
<feature type="transmembrane region" description="Helical" evidence="10">
    <location>
        <begin position="65"/>
        <end position="88"/>
    </location>
</feature>
<dbReference type="GO" id="GO:0005886">
    <property type="term" value="C:plasma membrane"/>
    <property type="evidence" value="ECO:0007669"/>
    <property type="project" value="UniProtKB-SubCell"/>
</dbReference>
<name>A0A918BZ82_9DEIO</name>
<evidence type="ECO:0008006" key="15">
    <source>
        <dbReference type="Google" id="ProtNLM"/>
    </source>
</evidence>
<dbReference type="InterPro" id="IPR002550">
    <property type="entry name" value="CNNM"/>
</dbReference>
<evidence type="ECO:0000256" key="7">
    <source>
        <dbReference type="ARBA" id="ARBA00023136"/>
    </source>
</evidence>
<evidence type="ECO:0000256" key="1">
    <source>
        <dbReference type="ARBA" id="ARBA00004651"/>
    </source>
</evidence>
<dbReference type="GO" id="GO:0050660">
    <property type="term" value="F:flavin adenine dinucleotide binding"/>
    <property type="evidence" value="ECO:0007669"/>
    <property type="project" value="InterPro"/>
</dbReference>
<dbReference type="InterPro" id="IPR016169">
    <property type="entry name" value="FAD-bd_PCMH_sub2"/>
</dbReference>
<evidence type="ECO:0000256" key="2">
    <source>
        <dbReference type="ARBA" id="ARBA00022475"/>
    </source>
</evidence>
<evidence type="ECO:0000256" key="9">
    <source>
        <dbReference type="PROSITE-ProRule" id="PRU01193"/>
    </source>
</evidence>
<evidence type="ECO:0000259" key="11">
    <source>
        <dbReference type="PROSITE" id="PS51371"/>
    </source>
</evidence>
<dbReference type="SMART" id="SM01091">
    <property type="entry name" value="CorC_HlyC"/>
    <property type="match status" value="1"/>
</dbReference>
<keyword evidence="2" id="KW-1003">Cell membrane</keyword>
<keyword evidence="4" id="KW-0677">Repeat</keyword>
<feature type="transmembrane region" description="Helical" evidence="10">
    <location>
        <begin position="141"/>
        <end position="163"/>
    </location>
</feature>
<reference evidence="13" key="2">
    <citation type="submission" date="2020-09" db="EMBL/GenBank/DDBJ databases">
        <authorList>
            <person name="Sun Q."/>
            <person name="Ohkuma M."/>
        </authorList>
    </citation>
    <scope>NUCLEOTIDE SEQUENCE</scope>
    <source>
        <strain evidence="13">JCM 31311</strain>
    </source>
</reference>
<evidence type="ECO:0000256" key="6">
    <source>
        <dbReference type="ARBA" id="ARBA00023122"/>
    </source>
</evidence>
<protein>
    <recommendedName>
        <fullName evidence="15">HlyC/CorC family transporter</fullName>
    </recommendedName>
</protein>
<dbReference type="InterPro" id="IPR000644">
    <property type="entry name" value="CBS_dom"/>
</dbReference>
<keyword evidence="3 9" id="KW-0812">Transmembrane</keyword>
<dbReference type="InterPro" id="IPR036318">
    <property type="entry name" value="FAD-bd_PCMH-like_sf"/>
</dbReference>
<dbReference type="PANTHER" id="PTHR43099:SF2">
    <property type="entry name" value="UPF0053 PROTEIN YRKA"/>
    <property type="match status" value="1"/>
</dbReference>
<dbReference type="Gene3D" id="3.30.465.10">
    <property type="match status" value="1"/>
</dbReference>
<evidence type="ECO:0000256" key="3">
    <source>
        <dbReference type="ARBA" id="ARBA00022692"/>
    </source>
</evidence>
<keyword evidence="5 9" id="KW-1133">Transmembrane helix</keyword>